<dbReference type="AlphaFoldDB" id="A0A8J2SZ11"/>
<dbReference type="GO" id="GO:0042797">
    <property type="term" value="P:tRNA transcription by RNA polymerase III"/>
    <property type="evidence" value="ECO:0007669"/>
    <property type="project" value="TreeGrafter"/>
</dbReference>
<feature type="compositionally biased region" description="Basic residues" evidence="5">
    <location>
        <begin position="59"/>
        <end position="71"/>
    </location>
</feature>
<accession>A0A8J2SZ11</accession>
<comment type="caution">
    <text evidence="6">The sequence shown here is derived from an EMBL/GenBank/DDBJ whole genome shotgun (WGS) entry which is preliminary data.</text>
</comment>
<keyword evidence="4" id="KW-0539">Nucleus</keyword>
<organism evidence="6 7">
    <name type="scientific">Pelagomonas calceolata</name>
    <dbReference type="NCBI Taxonomy" id="35677"/>
    <lineage>
        <taxon>Eukaryota</taxon>
        <taxon>Sar</taxon>
        <taxon>Stramenopiles</taxon>
        <taxon>Ochrophyta</taxon>
        <taxon>Pelagophyceae</taxon>
        <taxon>Pelagomonadales</taxon>
        <taxon>Pelagomonadaceae</taxon>
        <taxon>Pelagomonas</taxon>
    </lineage>
</organism>
<evidence type="ECO:0000256" key="3">
    <source>
        <dbReference type="ARBA" id="ARBA00023163"/>
    </source>
</evidence>
<evidence type="ECO:0000256" key="4">
    <source>
        <dbReference type="ARBA" id="ARBA00023242"/>
    </source>
</evidence>
<gene>
    <name evidence="6" type="ORF">PECAL_5P12020</name>
</gene>
<evidence type="ECO:0000313" key="6">
    <source>
        <dbReference type="EMBL" id="CAH0376602.1"/>
    </source>
</evidence>
<proteinExistence type="predicted"/>
<evidence type="ECO:0000256" key="5">
    <source>
        <dbReference type="SAM" id="MobiDB-lite"/>
    </source>
</evidence>
<name>A0A8J2SZ11_9STRA</name>
<dbReference type="EMBL" id="CAKKNE010000005">
    <property type="protein sequence ID" value="CAH0376602.1"/>
    <property type="molecule type" value="Genomic_DNA"/>
</dbReference>
<evidence type="ECO:0000313" key="7">
    <source>
        <dbReference type="Proteomes" id="UP000789595"/>
    </source>
</evidence>
<dbReference type="Proteomes" id="UP000789595">
    <property type="component" value="Unassembled WGS sequence"/>
</dbReference>
<comment type="subcellular location">
    <subcellularLocation>
        <location evidence="1">Nucleus</location>
    </subcellularLocation>
</comment>
<dbReference type="InterPro" id="IPR007811">
    <property type="entry name" value="RPC4"/>
</dbReference>
<feature type="region of interest" description="Disordered" evidence="5">
    <location>
        <begin position="1"/>
        <end position="116"/>
    </location>
</feature>
<feature type="region of interest" description="Disordered" evidence="5">
    <location>
        <begin position="147"/>
        <end position="173"/>
    </location>
</feature>
<dbReference type="GO" id="GO:0003677">
    <property type="term" value="F:DNA binding"/>
    <property type="evidence" value="ECO:0007669"/>
    <property type="project" value="InterPro"/>
</dbReference>
<keyword evidence="2" id="KW-0240">DNA-directed RNA polymerase</keyword>
<protein>
    <recommendedName>
        <fullName evidence="8">DNA-directed RNA polymerase III subunit RPC4</fullName>
    </recommendedName>
</protein>
<keyword evidence="3" id="KW-0804">Transcription</keyword>
<evidence type="ECO:0000256" key="1">
    <source>
        <dbReference type="ARBA" id="ARBA00004123"/>
    </source>
</evidence>
<dbReference type="OrthoDB" id="5836119at2759"/>
<dbReference type="Pfam" id="PF05132">
    <property type="entry name" value="RNA_pol_Rpc4"/>
    <property type="match status" value="1"/>
</dbReference>
<keyword evidence="7" id="KW-1185">Reference proteome</keyword>
<dbReference type="PANTHER" id="PTHR13408:SF0">
    <property type="entry name" value="DNA-DIRECTED RNA POLYMERASE III SUBUNIT RPC4"/>
    <property type="match status" value="1"/>
</dbReference>
<evidence type="ECO:0008006" key="8">
    <source>
        <dbReference type="Google" id="ProtNLM"/>
    </source>
</evidence>
<dbReference type="PANTHER" id="PTHR13408">
    <property type="entry name" value="DNA-DIRECTED RNA POLYMERASE III"/>
    <property type="match status" value="1"/>
</dbReference>
<evidence type="ECO:0000256" key="2">
    <source>
        <dbReference type="ARBA" id="ARBA00022478"/>
    </source>
</evidence>
<sequence length="274" mass="30212">MADDPPEPPIRRKRTRGAPPAAKVKTEPAPEVKGTGRLRRHAQAEEPDDVEYKVPDKKPAKKPSTKKPAAKTKKEEPTTYASSSDESSDSDDSLRPIQVTKDGPLPSPPDTLDAEIARSRADPLFARDPSKDSDKLLVIQFPTSLPAALPRRPTKRPRSDSNASINNDDDAFDEVQRLKPGKIGTLQLLQSGDVRLKMGGETFDVDRGLLQTQAQQICSVDPSEGQLCVIGDVATKLVCTTHVPEEDWMANLRELIPRLQREQAEKEAARMRDD</sequence>
<dbReference type="GO" id="GO:0005666">
    <property type="term" value="C:RNA polymerase III complex"/>
    <property type="evidence" value="ECO:0007669"/>
    <property type="project" value="InterPro"/>
</dbReference>
<reference evidence="6" key="1">
    <citation type="submission" date="2021-11" db="EMBL/GenBank/DDBJ databases">
        <authorList>
            <consortium name="Genoscope - CEA"/>
            <person name="William W."/>
        </authorList>
    </citation>
    <scope>NUCLEOTIDE SEQUENCE</scope>
</reference>